<evidence type="ECO:0000256" key="2">
    <source>
        <dbReference type="ARBA" id="ARBA00007441"/>
    </source>
</evidence>
<comment type="caution">
    <text evidence="6">The sequence shown here is derived from an EMBL/GenBank/DDBJ whole genome shotgun (WGS) entry which is preliminary data.</text>
</comment>
<dbReference type="Gene3D" id="3.40.640.10">
    <property type="entry name" value="Type I PLP-dependent aspartate aminotransferase-like (Major domain)"/>
    <property type="match status" value="1"/>
</dbReference>
<dbReference type="GeneID" id="66078736"/>
<evidence type="ECO:0000256" key="4">
    <source>
        <dbReference type="ARBA" id="ARBA00022679"/>
    </source>
</evidence>
<organism evidence="6 7">
    <name type="scientific">Marasmius oreades</name>
    <name type="common">fairy-ring Marasmius</name>
    <dbReference type="NCBI Taxonomy" id="181124"/>
    <lineage>
        <taxon>Eukaryota</taxon>
        <taxon>Fungi</taxon>
        <taxon>Dikarya</taxon>
        <taxon>Basidiomycota</taxon>
        <taxon>Agaricomycotina</taxon>
        <taxon>Agaricomycetes</taxon>
        <taxon>Agaricomycetidae</taxon>
        <taxon>Agaricales</taxon>
        <taxon>Marasmiineae</taxon>
        <taxon>Marasmiaceae</taxon>
        <taxon>Marasmius</taxon>
    </lineage>
</organism>
<protein>
    <recommendedName>
        <fullName evidence="8">Aminotransferase class I/classII domain-containing protein</fullName>
    </recommendedName>
</protein>
<name>A0A9P7RVP3_9AGAR</name>
<evidence type="ECO:0000256" key="3">
    <source>
        <dbReference type="ARBA" id="ARBA00022576"/>
    </source>
</evidence>
<keyword evidence="7" id="KW-1185">Reference proteome</keyword>
<gene>
    <name evidence="6" type="ORF">E1B28_009660</name>
</gene>
<dbReference type="RefSeq" id="XP_043007022.1">
    <property type="nucleotide sequence ID" value="XM_043154567.1"/>
</dbReference>
<keyword evidence="3" id="KW-0032">Aminotransferase</keyword>
<proteinExistence type="inferred from homology"/>
<dbReference type="OrthoDB" id="691673at2759"/>
<evidence type="ECO:0000313" key="7">
    <source>
        <dbReference type="Proteomes" id="UP001049176"/>
    </source>
</evidence>
<sequence length="380" mass="41513">MTMTTNEKVDPISPEEVKVTHEDGIPLVDPRNGTDIIRHRSEAYYTQFLSDAALQRKPSAIHALVPLEQTPGVVSLLAGKPNSTTFPFTQLTFTAPDPSPYTEISSSSSSRAIISVTLKEDLLSQGLQYTATPGMDGLIEWFEQLQERVHGRNARREGWSVSVGCGARELVGKSIEAFVNPGGPVLVDADTKLHLHQIPIFQVHSCRIIDIPTDSFGILPSTLETILETWNVTPTNPRPKILFTIPYGVGPETCRERRLEVLKVVRKWGVIILEDDPYYYLTPPSKRARAECSSYFALETELSSEAGVVGYGHVVRYDTLTTTLGPGLGVGWISGPGPLVGVVDTYSSSANLQAPSVSQAVALALLRAWGHEGFLKYVEG</sequence>
<keyword evidence="4" id="KW-0808">Transferase</keyword>
<dbReference type="InterPro" id="IPR015421">
    <property type="entry name" value="PyrdxlP-dep_Trfase_major"/>
</dbReference>
<comment type="cofactor">
    <cofactor evidence="1">
        <name>pyridoxal 5'-phosphate</name>
        <dbReference type="ChEBI" id="CHEBI:597326"/>
    </cofactor>
</comment>
<dbReference type="InterPro" id="IPR050859">
    <property type="entry name" value="Class-I_PLP-dep_aminotransf"/>
</dbReference>
<dbReference type="InterPro" id="IPR015424">
    <property type="entry name" value="PyrdxlP-dep_Trfase"/>
</dbReference>
<evidence type="ECO:0000256" key="5">
    <source>
        <dbReference type="ARBA" id="ARBA00022898"/>
    </source>
</evidence>
<dbReference type="PANTHER" id="PTHR42790">
    <property type="entry name" value="AMINOTRANSFERASE"/>
    <property type="match status" value="1"/>
</dbReference>
<dbReference type="PANTHER" id="PTHR42790:SF19">
    <property type="entry name" value="KYNURENINE_ALPHA-AMINOADIPATE AMINOTRANSFERASE, MITOCHONDRIAL"/>
    <property type="match status" value="1"/>
</dbReference>
<comment type="similarity">
    <text evidence="2">Belongs to the class-I pyridoxal-phosphate-dependent aminotransferase family.</text>
</comment>
<dbReference type="Proteomes" id="UP001049176">
    <property type="component" value="Chromosome 6"/>
</dbReference>
<dbReference type="EMBL" id="CM032186">
    <property type="protein sequence ID" value="KAG7090552.1"/>
    <property type="molecule type" value="Genomic_DNA"/>
</dbReference>
<dbReference type="SUPFAM" id="SSF53383">
    <property type="entry name" value="PLP-dependent transferases"/>
    <property type="match status" value="1"/>
</dbReference>
<dbReference type="AlphaFoldDB" id="A0A9P7RVP3"/>
<reference evidence="6" key="1">
    <citation type="journal article" date="2021" name="Genome Biol. Evol.">
        <title>The assembled and annotated genome of the fairy-ring fungus Marasmius oreades.</title>
        <authorList>
            <person name="Hiltunen M."/>
            <person name="Ament-Velasquez S.L."/>
            <person name="Johannesson H."/>
        </authorList>
    </citation>
    <scope>NUCLEOTIDE SEQUENCE</scope>
    <source>
        <strain evidence="6">03SP1</strain>
    </source>
</reference>
<keyword evidence="5" id="KW-0663">Pyridoxal phosphate</keyword>
<accession>A0A9P7RVP3</accession>
<dbReference type="KEGG" id="more:E1B28_009660"/>
<dbReference type="CDD" id="cd00609">
    <property type="entry name" value="AAT_like"/>
    <property type="match status" value="1"/>
</dbReference>
<evidence type="ECO:0008006" key="8">
    <source>
        <dbReference type="Google" id="ProtNLM"/>
    </source>
</evidence>
<evidence type="ECO:0000313" key="6">
    <source>
        <dbReference type="EMBL" id="KAG7090552.1"/>
    </source>
</evidence>
<dbReference type="GO" id="GO:0008483">
    <property type="term" value="F:transaminase activity"/>
    <property type="evidence" value="ECO:0007669"/>
    <property type="project" value="UniProtKB-KW"/>
</dbReference>
<evidence type="ECO:0000256" key="1">
    <source>
        <dbReference type="ARBA" id="ARBA00001933"/>
    </source>
</evidence>
<dbReference type="GO" id="GO:1901605">
    <property type="term" value="P:alpha-amino acid metabolic process"/>
    <property type="evidence" value="ECO:0007669"/>
    <property type="project" value="TreeGrafter"/>
</dbReference>